<keyword evidence="1" id="KW-0812">Transmembrane</keyword>
<comment type="caution">
    <text evidence="3">The sequence shown here is derived from an EMBL/GenBank/DDBJ whole genome shotgun (WGS) entry which is preliminary data.</text>
</comment>
<evidence type="ECO:0000259" key="2">
    <source>
        <dbReference type="Pfam" id="PF06580"/>
    </source>
</evidence>
<evidence type="ECO:0000313" key="3">
    <source>
        <dbReference type="EMBL" id="MBB3842407.1"/>
    </source>
</evidence>
<dbReference type="GO" id="GO:0000155">
    <property type="term" value="F:phosphorelay sensor kinase activity"/>
    <property type="evidence" value="ECO:0007669"/>
    <property type="project" value="InterPro"/>
</dbReference>
<proteinExistence type="predicted"/>
<dbReference type="InterPro" id="IPR050640">
    <property type="entry name" value="Bact_2-comp_sensor_kinase"/>
</dbReference>
<reference evidence="3 4" key="1">
    <citation type="submission" date="2020-08" db="EMBL/GenBank/DDBJ databases">
        <title>Genomic Encyclopedia of Type Strains, Phase IV (KMG-IV): sequencing the most valuable type-strain genomes for metagenomic binning, comparative biology and taxonomic classification.</title>
        <authorList>
            <person name="Goeker M."/>
        </authorList>
    </citation>
    <scope>NUCLEOTIDE SEQUENCE [LARGE SCALE GENOMIC DNA]</scope>
    <source>
        <strain evidence="3 4">DSM 17976</strain>
    </source>
</reference>
<evidence type="ECO:0000256" key="1">
    <source>
        <dbReference type="SAM" id="Phobius"/>
    </source>
</evidence>
<protein>
    <submittedName>
        <fullName evidence="3">Sensor histidine kinase YesM</fullName>
    </submittedName>
</protein>
<feature type="domain" description="Signal transduction histidine kinase internal region" evidence="2">
    <location>
        <begin position="163"/>
        <end position="240"/>
    </location>
</feature>
<feature type="transmembrane region" description="Helical" evidence="1">
    <location>
        <begin position="120"/>
        <end position="142"/>
    </location>
</feature>
<keyword evidence="1" id="KW-0472">Membrane</keyword>
<dbReference type="Proteomes" id="UP000541352">
    <property type="component" value="Unassembled WGS sequence"/>
</dbReference>
<keyword evidence="4" id="KW-1185">Reference proteome</keyword>
<dbReference type="GO" id="GO:0016020">
    <property type="term" value="C:membrane"/>
    <property type="evidence" value="ECO:0007669"/>
    <property type="project" value="InterPro"/>
</dbReference>
<dbReference type="AlphaFoldDB" id="A0A7W5ZRL6"/>
<gene>
    <name evidence="3" type="ORF">FHS57_006438</name>
</gene>
<feature type="transmembrane region" description="Helical" evidence="1">
    <location>
        <begin position="37"/>
        <end position="56"/>
    </location>
</feature>
<dbReference type="InterPro" id="IPR010559">
    <property type="entry name" value="Sig_transdc_His_kin_internal"/>
</dbReference>
<keyword evidence="1" id="KW-1133">Transmembrane helix</keyword>
<name>A0A7W5ZRL6_9BACT</name>
<evidence type="ECO:0000313" key="4">
    <source>
        <dbReference type="Proteomes" id="UP000541352"/>
    </source>
</evidence>
<sequence>MFAKLSPQTRIIATVIAVLLFLSFLMRWYVFGIQWHINLILMLISGSMMTVSWGFFSQFHRYLDKVFPYERGIFLRIIPQVLITFGVVYMLSWFVMWRVISLFNFEDIINKQYTTLAQVAGYFAQFVVVVLLNVLHLAEYLFRKWRENALRAAELEKEKAQVQFDNLKNQLNPHFLFNSLTSLDSLIQDSPELARQFLQQLSKVFRYVLQHKDKGLVSLQTELDFIKNYVFLLKTRFESTLFIDFQIQSDSYDKKIVPVTLQILIENALKHNIISQERPLTIRISTDGAYLKVENNLQLKKKVETSNKLGLQNLRTLYGFLTDSSFETIELNGKFVAYVPLID</sequence>
<dbReference type="EMBL" id="JACIBY010000038">
    <property type="protein sequence ID" value="MBB3842407.1"/>
    <property type="molecule type" value="Genomic_DNA"/>
</dbReference>
<dbReference type="RefSeq" id="WP_183980767.1">
    <property type="nucleotide sequence ID" value="NZ_JACIBY010000038.1"/>
</dbReference>
<feature type="transmembrane region" description="Helical" evidence="1">
    <location>
        <begin position="12"/>
        <end position="31"/>
    </location>
</feature>
<keyword evidence="3" id="KW-0418">Kinase</keyword>
<organism evidence="3 4">
    <name type="scientific">Runella defluvii</name>
    <dbReference type="NCBI Taxonomy" id="370973"/>
    <lineage>
        <taxon>Bacteria</taxon>
        <taxon>Pseudomonadati</taxon>
        <taxon>Bacteroidota</taxon>
        <taxon>Cytophagia</taxon>
        <taxon>Cytophagales</taxon>
        <taxon>Spirosomataceae</taxon>
        <taxon>Runella</taxon>
    </lineage>
</organism>
<dbReference type="Pfam" id="PF06580">
    <property type="entry name" value="His_kinase"/>
    <property type="match status" value="1"/>
</dbReference>
<dbReference type="PANTHER" id="PTHR34220">
    <property type="entry name" value="SENSOR HISTIDINE KINASE YPDA"/>
    <property type="match status" value="1"/>
</dbReference>
<dbReference type="PANTHER" id="PTHR34220:SF7">
    <property type="entry name" value="SENSOR HISTIDINE KINASE YPDA"/>
    <property type="match status" value="1"/>
</dbReference>
<feature type="transmembrane region" description="Helical" evidence="1">
    <location>
        <begin position="77"/>
        <end position="100"/>
    </location>
</feature>
<keyword evidence="3" id="KW-0808">Transferase</keyword>
<accession>A0A7W5ZRL6</accession>